<dbReference type="AlphaFoldDB" id="A0A1E3PMI4"/>
<keyword evidence="2" id="KW-0521">NADP</keyword>
<dbReference type="SUPFAM" id="SSF51735">
    <property type="entry name" value="NAD(P)-binding Rossmann-fold domains"/>
    <property type="match status" value="1"/>
</dbReference>
<dbReference type="EMBL" id="KV454408">
    <property type="protein sequence ID" value="ODQ66656.1"/>
    <property type="molecule type" value="Genomic_DNA"/>
</dbReference>
<dbReference type="PRINTS" id="PR00080">
    <property type="entry name" value="SDRFAMILY"/>
</dbReference>
<organism evidence="5 6">
    <name type="scientific">Nadsonia fulvescens var. elongata DSM 6958</name>
    <dbReference type="NCBI Taxonomy" id="857566"/>
    <lineage>
        <taxon>Eukaryota</taxon>
        <taxon>Fungi</taxon>
        <taxon>Dikarya</taxon>
        <taxon>Ascomycota</taxon>
        <taxon>Saccharomycotina</taxon>
        <taxon>Dipodascomycetes</taxon>
        <taxon>Dipodascales</taxon>
        <taxon>Dipodascales incertae sedis</taxon>
        <taxon>Nadsonia</taxon>
    </lineage>
</organism>
<evidence type="ECO:0000313" key="6">
    <source>
        <dbReference type="Proteomes" id="UP000095009"/>
    </source>
</evidence>
<evidence type="ECO:0000256" key="4">
    <source>
        <dbReference type="RuleBase" id="RU000363"/>
    </source>
</evidence>
<dbReference type="FunFam" id="3.40.50.720:FF:000047">
    <property type="entry name" value="NADP-dependent L-serine/L-allo-threonine dehydrogenase"/>
    <property type="match status" value="1"/>
</dbReference>
<protein>
    <submittedName>
        <fullName evidence="5">NAD(P)-binding protein</fullName>
    </submittedName>
</protein>
<name>A0A1E3PMI4_9ASCO</name>
<keyword evidence="6" id="KW-1185">Reference proteome</keyword>
<dbReference type="InterPro" id="IPR020904">
    <property type="entry name" value="Sc_DH/Rdtase_CS"/>
</dbReference>
<dbReference type="InterPro" id="IPR002347">
    <property type="entry name" value="SDR_fam"/>
</dbReference>
<dbReference type="PROSITE" id="PS00061">
    <property type="entry name" value="ADH_SHORT"/>
    <property type="match status" value="1"/>
</dbReference>
<gene>
    <name evidence="5" type="ORF">NADFUDRAFT_82414</name>
</gene>
<comment type="similarity">
    <text evidence="1 4">Belongs to the short-chain dehydrogenases/reductases (SDR) family.</text>
</comment>
<dbReference type="PANTHER" id="PTHR42901">
    <property type="entry name" value="ALCOHOL DEHYDROGENASE"/>
    <property type="match status" value="1"/>
</dbReference>
<evidence type="ECO:0000256" key="1">
    <source>
        <dbReference type="ARBA" id="ARBA00006484"/>
    </source>
</evidence>
<evidence type="ECO:0000256" key="3">
    <source>
        <dbReference type="ARBA" id="ARBA00023002"/>
    </source>
</evidence>
<evidence type="ECO:0000256" key="2">
    <source>
        <dbReference type="ARBA" id="ARBA00022857"/>
    </source>
</evidence>
<sequence length="271" mass="29440">MSSFGAAAASRIARKVVLITGASSGIGKATAYELAEAAGGNIKLLLTARREEKLIEIKHDLEKLYKNSGIEVLPVKLDVSKTSEITKFYNDLPEVWKKVDILVNNAGMVHGIEQVGDIEQSDIDIMFQTNVIGLIAITQAFLGQMKSQNCGDIVMLGSIAGRNPYPGGGIYCATKAAVRSFTDTLRKETINKQIRVIEIDPGAVETEFSTVRFRGDTEKAKSVYRGGEPLNAKDIAELITFAVTRRQNTVVAETLVFPANQGGAYHIYRGD</sequence>
<proteinExistence type="inferred from homology"/>
<dbReference type="Pfam" id="PF00106">
    <property type="entry name" value="adh_short"/>
    <property type="match status" value="1"/>
</dbReference>
<keyword evidence="3" id="KW-0560">Oxidoreductase</keyword>
<evidence type="ECO:0000313" key="5">
    <source>
        <dbReference type="EMBL" id="ODQ66656.1"/>
    </source>
</evidence>
<dbReference type="InterPro" id="IPR036291">
    <property type="entry name" value="NAD(P)-bd_dom_sf"/>
</dbReference>
<dbReference type="PRINTS" id="PR00081">
    <property type="entry name" value="GDHRDH"/>
</dbReference>
<dbReference type="Proteomes" id="UP000095009">
    <property type="component" value="Unassembled WGS sequence"/>
</dbReference>
<reference evidence="5 6" key="1">
    <citation type="journal article" date="2016" name="Proc. Natl. Acad. Sci. U.S.A.">
        <title>Comparative genomics of biotechnologically important yeasts.</title>
        <authorList>
            <person name="Riley R."/>
            <person name="Haridas S."/>
            <person name="Wolfe K.H."/>
            <person name="Lopes M.R."/>
            <person name="Hittinger C.T."/>
            <person name="Goeker M."/>
            <person name="Salamov A.A."/>
            <person name="Wisecaver J.H."/>
            <person name="Long T.M."/>
            <person name="Calvey C.H."/>
            <person name="Aerts A.L."/>
            <person name="Barry K.W."/>
            <person name="Choi C."/>
            <person name="Clum A."/>
            <person name="Coughlan A.Y."/>
            <person name="Deshpande S."/>
            <person name="Douglass A.P."/>
            <person name="Hanson S.J."/>
            <person name="Klenk H.-P."/>
            <person name="LaButti K.M."/>
            <person name="Lapidus A."/>
            <person name="Lindquist E.A."/>
            <person name="Lipzen A.M."/>
            <person name="Meier-Kolthoff J.P."/>
            <person name="Ohm R.A."/>
            <person name="Otillar R.P."/>
            <person name="Pangilinan J.L."/>
            <person name="Peng Y."/>
            <person name="Rokas A."/>
            <person name="Rosa C.A."/>
            <person name="Scheuner C."/>
            <person name="Sibirny A.A."/>
            <person name="Slot J.C."/>
            <person name="Stielow J.B."/>
            <person name="Sun H."/>
            <person name="Kurtzman C.P."/>
            <person name="Blackwell M."/>
            <person name="Grigoriev I.V."/>
            <person name="Jeffries T.W."/>
        </authorList>
    </citation>
    <scope>NUCLEOTIDE SEQUENCE [LARGE SCALE GENOMIC DNA]</scope>
    <source>
        <strain evidence="5 6">DSM 6958</strain>
    </source>
</reference>
<dbReference type="OrthoDB" id="6251714at2759"/>
<dbReference type="PANTHER" id="PTHR42901:SF1">
    <property type="entry name" value="ALCOHOL DEHYDROGENASE"/>
    <property type="match status" value="1"/>
</dbReference>
<dbReference type="Gene3D" id="3.40.50.720">
    <property type="entry name" value="NAD(P)-binding Rossmann-like Domain"/>
    <property type="match status" value="1"/>
</dbReference>
<accession>A0A1E3PMI4</accession>
<dbReference type="GO" id="GO:0016616">
    <property type="term" value="F:oxidoreductase activity, acting on the CH-OH group of donors, NAD or NADP as acceptor"/>
    <property type="evidence" value="ECO:0007669"/>
    <property type="project" value="UniProtKB-ARBA"/>
</dbReference>
<dbReference type="STRING" id="857566.A0A1E3PMI4"/>